<gene>
    <name evidence="1" type="ORF">H9N25_23985</name>
</gene>
<proteinExistence type="predicted"/>
<dbReference type="RefSeq" id="WP_190327483.1">
    <property type="nucleotide sequence ID" value="NZ_CP061171.1"/>
</dbReference>
<organism evidence="1 2">
    <name type="scientific">Pedobacter riviphilus</name>
    <dbReference type="NCBI Taxonomy" id="2766984"/>
    <lineage>
        <taxon>Bacteria</taxon>
        <taxon>Pseudomonadati</taxon>
        <taxon>Bacteroidota</taxon>
        <taxon>Sphingobacteriia</taxon>
        <taxon>Sphingobacteriales</taxon>
        <taxon>Sphingobacteriaceae</taxon>
        <taxon>Pedobacter</taxon>
    </lineage>
</organism>
<evidence type="ECO:0000313" key="2">
    <source>
        <dbReference type="Proteomes" id="UP000516439"/>
    </source>
</evidence>
<evidence type="ECO:0000313" key="1">
    <source>
        <dbReference type="EMBL" id="QNR84895.1"/>
    </source>
</evidence>
<reference evidence="1 2" key="1">
    <citation type="submission" date="2020-09" db="EMBL/GenBank/DDBJ databases">
        <title>Pedobacter sp. SW-16 isolated from soil near Yeocheon.</title>
        <authorList>
            <person name="Im H.S."/>
            <person name="Joung Y."/>
            <person name="Lee S.-S."/>
        </authorList>
    </citation>
    <scope>NUCLEOTIDE SEQUENCE [LARGE SCALE GENOMIC DNA]</scope>
    <source>
        <strain evidence="1 2">SW-16</strain>
    </source>
</reference>
<name>A0ABX6TIY5_9SPHI</name>
<protein>
    <submittedName>
        <fullName evidence="1">Uncharacterized protein</fullName>
    </submittedName>
</protein>
<sequence length="71" mass="8113">MVNQNDTARKYIELAKMVTEVNSTKEIKMIVINGIPFSTDNFNEIKIEKNSIKNIHHLKIDSLGIQFCYGA</sequence>
<dbReference type="Proteomes" id="UP000516439">
    <property type="component" value="Chromosome"/>
</dbReference>
<keyword evidence="2" id="KW-1185">Reference proteome</keyword>
<accession>A0ABX6TIY5</accession>
<dbReference type="EMBL" id="CP061171">
    <property type="protein sequence ID" value="QNR84895.1"/>
    <property type="molecule type" value="Genomic_DNA"/>
</dbReference>